<dbReference type="EMBL" id="JADJNC010000060">
    <property type="protein sequence ID" value="MBK7425000.1"/>
    <property type="molecule type" value="Genomic_DNA"/>
</dbReference>
<name>A0A9D7IEB6_9RHOO</name>
<protein>
    <submittedName>
        <fullName evidence="1">Uncharacterized protein</fullName>
    </submittedName>
</protein>
<dbReference type="Proteomes" id="UP000886602">
    <property type="component" value="Unassembled WGS sequence"/>
</dbReference>
<proteinExistence type="predicted"/>
<dbReference type="AlphaFoldDB" id="A0A9D7IEB6"/>
<sequence>MLKTGKKVAAALAAVQLYLQQEQEAASFCEVDTVSPVRNLPIEPGQWAQSGRVEMMGGRRLVQLRAFSNAR</sequence>
<accession>A0A9D7IEB6</accession>
<evidence type="ECO:0000313" key="1">
    <source>
        <dbReference type="EMBL" id="MBK7425000.1"/>
    </source>
</evidence>
<gene>
    <name evidence="1" type="ORF">IPJ48_19025</name>
</gene>
<organism evidence="1 2">
    <name type="scientific">Candidatus Propionivibrio dominans</name>
    <dbReference type="NCBI Taxonomy" id="2954373"/>
    <lineage>
        <taxon>Bacteria</taxon>
        <taxon>Pseudomonadati</taxon>
        <taxon>Pseudomonadota</taxon>
        <taxon>Betaproteobacteria</taxon>
        <taxon>Rhodocyclales</taxon>
        <taxon>Rhodocyclaceae</taxon>
        <taxon>Propionivibrio</taxon>
    </lineage>
</organism>
<reference evidence="1" key="1">
    <citation type="submission" date="2020-10" db="EMBL/GenBank/DDBJ databases">
        <title>Connecting structure to function with the recovery of over 1000 high-quality activated sludge metagenome-assembled genomes encoding full-length rRNA genes using long-read sequencing.</title>
        <authorList>
            <person name="Singleton C.M."/>
            <person name="Petriglieri F."/>
            <person name="Kristensen J.M."/>
            <person name="Kirkegaard R.H."/>
            <person name="Michaelsen T.Y."/>
            <person name="Andersen M.H."/>
            <person name="Karst S.M."/>
            <person name="Dueholm M.S."/>
            <person name="Nielsen P.H."/>
            <person name="Albertsen M."/>
        </authorList>
    </citation>
    <scope>NUCLEOTIDE SEQUENCE</scope>
    <source>
        <strain evidence="1">EsbW_18-Q3-R4-48_MAXAC.044</strain>
    </source>
</reference>
<comment type="caution">
    <text evidence="1">The sequence shown here is derived from an EMBL/GenBank/DDBJ whole genome shotgun (WGS) entry which is preliminary data.</text>
</comment>
<evidence type="ECO:0000313" key="2">
    <source>
        <dbReference type="Proteomes" id="UP000886602"/>
    </source>
</evidence>